<proteinExistence type="predicted"/>
<accession>A0A928Z365</accession>
<evidence type="ECO:0000313" key="1">
    <source>
        <dbReference type="EMBL" id="MBE9030319.1"/>
    </source>
</evidence>
<dbReference type="EMBL" id="JADEXQ010000033">
    <property type="protein sequence ID" value="MBE9030319.1"/>
    <property type="molecule type" value="Genomic_DNA"/>
</dbReference>
<sequence length="85" mass="9447">MKTIAQFRSVLNGSTTVHASEHVHLTQQVNHQTHEIFLEPNEAVLVAQAILNQYPSEALRSDTAKSCIWRNAARKAVTPILKQSA</sequence>
<reference evidence="1" key="1">
    <citation type="submission" date="2020-10" db="EMBL/GenBank/DDBJ databases">
        <authorList>
            <person name="Castelo-Branco R."/>
            <person name="Eusebio N."/>
            <person name="Adriana R."/>
            <person name="Vieira A."/>
            <person name="Brugerolle De Fraissinette N."/>
            <person name="Rezende De Castro R."/>
            <person name="Schneider M.P."/>
            <person name="Vasconcelos V."/>
            <person name="Leao P.N."/>
        </authorList>
    </citation>
    <scope>NUCLEOTIDE SEQUENCE</scope>
    <source>
        <strain evidence="1">LEGE 11480</strain>
    </source>
</reference>
<comment type="caution">
    <text evidence="1">The sequence shown here is derived from an EMBL/GenBank/DDBJ whole genome shotgun (WGS) entry which is preliminary data.</text>
</comment>
<name>A0A928Z365_9CYAN</name>
<evidence type="ECO:0000313" key="2">
    <source>
        <dbReference type="Proteomes" id="UP000625316"/>
    </source>
</evidence>
<protein>
    <submittedName>
        <fullName evidence="1">Uncharacterized protein</fullName>
    </submittedName>
</protein>
<organism evidence="1 2">
    <name type="scientific">Romeriopsis navalis LEGE 11480</name>
    <dbReference type="NCBI Taxonomy" id="2777977"/>
    <lineage>
        <taxon>Bacteria</taxon>
        <taxon>Bacillati</taxon>
        <taxon>Cyanobacteriota</taxon>
        <taxon>Cyanophyceae</taxon>
        <taxon>Leptolyngbyales</taxon>
        <taxon>Leptolyngbyaceae</taxon>
        <taxon>Romeriopsis</taxon>
        <taxon>Romeriopsis navalis</taxon>
    </lineage>
</organism>
<keyword evidence="2" id="KW-1185">Reference proteome</keyword>
<dbReference type="RefSeq" id="WP_264325144.1">
    <property type="nucleotide sequence ID" value="NZ_JADEXQ010000033.1"/>
</dbReference>
<dbReference type="AlphaFoldDB" id="A0A928Z365"/>
<gene>
    <name evidence="1" type="ORF">IQ266_11310</name>
</gene>
<dbReference type="Proteomes" id="UP000625316">
    <property type="component" value="Unassembled WGS sequence"/>
</dbReference>